<dbReference type="InterPro" id="IPR008152">
    <property type="entry name" value="Clathrin_a/b/g-adaptin_app_Ig"/>
</dbReference>
<evidence type="ECO:0000256" key="6">
    <source>
        <dbReference type="ARBA" id="ARBA00023034"/>
    </source>
</evidence>
<dbReference type="Proteomes" id="UP000039324">
    <property type="component" value="Unassembled WGS sequence"/>
</dbReference>
<dbReference type="InterPro" id="IPR016024">
    <property type="entry name" value="ARM-type_fold"/>
</dbReference>
<dbReference type="GO" id="GO:0006886">
    <property type="term" value="P:intracellular protein transport"/>
    <property type="evidence" value="ECO:0007669"/>
    <property type="project" value="UniProtKB-UniRule"/>
</dbReference>
<keyword evidence="6 9" id="KW-0333">Golgi apparatus</keyword>
<keyword evidence="8 9" id="KW-0968">Cytoplasmic vesicle</keyword>
<keyword evidence="5 9" id="KW-0653">Protein transport</keyword>
<keyword evidence="13" id="KW-1185">Reference proteome</keyword>
<dbReference type="InterPro" id="IPR002553">
    <property type="entry name" value="Clathrin/coatomer_adapt-like_N"/>
</dbReference>
<dbReference type="STRING" id="37360.A0A0G4INA9"/>
<evidence type="ECO:0000256" key="1">
    <source>
        <dbReference type="ARBA" id="ARBA00004156"/>
    </source>
</evidence>
<dbReference type="Pfam" id="PF01602">
    <property type="entry name" value="Adaptin_N"/>
    <property type="match status" value="1"/>
</dbReference>
<evidence type="ECO:0000256" key="9">
    <source>
        <dbReference type="PIRNR" id="PIRNR037094"/>
    </source>
</evidence>
<comment type="similarity">
    <text evidence="3 9">Belongs to the adaptor complexes large subunit family.</text>
</comment>
<dbReference type="OMA" id="AICAMRI"/>
<dbReference type="InterPro" id="IPR050840">
    <property type="entry name" value="Adaptor_Complx_Large_Subunit"/>
</dbReference>
<dbReference type="GO" id="GO:0030121">
    <property type="term" value="C:AP-1 adaptor complex"/>
    <property type="evidence" value="ECO:0007669"/>
    <property type="project" value="InterPro"/>
</dbReference>
<dbReference type="InterPro" id="IPR013041">
    <property type="entry name" value="Clathrin_app_Ig-like_sf"/>
</dbReference>
<gene>
    <name evidence="12" type="ORF">PBRA_005263</name>
</gene>
<evidence type="ECO:0000313" key="13">
    <source>
        <dbReference type="Proteomes" id="UP000039324"/>
    </source>
</evidence>
<evidence type="ECO:0000256" key="2">
    <source>
        <dbReference type="ARBA" id="ARBA00004555"/>
    </source>
</evidence>
<comment type="subcellular location">
    <subcellularLocation>
        <location evidence="1">Cytoplasmic vesicle membrane</location>
    </subcellularLocation>
    <subcellularLocation>
        <location evidence="2">Golgi apparatus</location>
    </subcellularLocation>
</comment>
<evidence type="ECO:0000256" key="4">
    <source>
        <dbReference type="ARBA" id="ARBA00022448"/>
    </source>
</evidence>
<dbReference type="AlphaFoldDB" id="A0A0G4INA9"/>
<reference evidence="12 13" key="1">
    <citation type="submission" date="2015-02" db="EMBL/GenBank/DDBJ databases">
        <authorList>
            <person name="Chooi Y.-H."/>
        </authorList>
    </citation>
    <scope>NUCLEOTIDE SEQUENCE [LARGE SCALE GENOMIC DNA]</scope>
    <source>
        <strain evidence="12">E3</strain>
    </source>
</reference>
<dbReference type="OrthoDB" id="28053at2759"/>
<evidence type="ECO:0000259" key="11">
    <source>
        <dbReference type="PROSITE" id="PS50180"/>
    </source>
</evidence>
<dbReference type="SMART" id="SM00809">
    <property type="entry name" value="Alpha_adaptinC2"/>
    <property type="match status" value="1"/>
</dbReference>
<dbReference type="InterPro" id="IPR008153">
    <property type="entry name" value="GAE_dom"/>
</dbReference>
<dbReference type="SUPFAM" id="SSF49348">
    <property type="entry name" value="Clathrin adaptor appendage domain"/>
    <property type="match status" value="1"/>
</dbReference>
<dbReference type="PIRSF" id="PIRSF037094">
    <property type="entry name" value="AP1_complex_gamma"/>
    <property type="match status" value="1"/>
</dbReference>
<evidence type="ECO:0000256" key="3">
    <source>
        <dbReference type="ARBA" id="ARBA00006613"/>
    </source>
</evidence>
<evidence type="ECO:0000256" key="7">
    <source>
        <dbReference type="ARBA" id="ARBA00023136"/>
    </source>
</evidence>
<dbReference type="Gene3D" id="1.25.10.10">
    <property type="entry name" value="Leucine-rich Repeat Variant"/>
    <property type="match status" value="1"/>
</dbReference>
<evidence type="ECO:0000256" key="8">
    <source>
        <dbReference type="ARBA" id="ARBA00023329"/>
    </source>
</evidence>
<feature type="domain" description="GAE" evidence="11">
    <location>
        <begin position="691"/>
        <end position="806"/>
    </location>
</feature>
<organism evidence="12 13">
    <name type="scientific">Plasmodiophora brassicae</name>
    <name type="common">Clubroot disease agent</name>
    <dbReference type="NCBI Taxonomy" id="37360"/>
    <lineage>
        <taxon>Eukaryota</taxon>
        <taxon>Sar</taxon>
        <taxon>Rhizaria</taxon>
        <taxon>Endomyxa</taxon>
        <taxon>Phytomyxea</taxon>
        <taxon>Plasmodiophorida</taxon>
        <taxon>Plasmodiophoridae</taxon>
        <taxon>Plasmodiophora</taxon>
    </lineage>
</organism>
<dbReference type="InterPro" id="IPR017107">
    <property type="entry name" value="AP1_complex_gsu"/>
</dbReference>
<keyword evidence="4 9" id="KW-0813">Transport</keyword>
<accession>A0A0G4INA9</accession>
<evidence type="ECO:0000313" key="12">
    <source>
        <dbReference type="EMBL" id="CEO96659.1"/>
    </source>
</evidence>
<evidence type="ECO:0000256" key="10">
    <source>
        <dbReference type="SAM" id="MobiDB-lite"/>
    </source>
</evidence>
<dbReference type="Gene3D" id="2.60.40.1230">
    <property type="match status" value="1"/>
</dbReference>
<dbReference type="EMBL" id="CDSF01000076">
    <property type="protein sequence ID" value="CEO96659.1"/>
    <property type="molecule type" value="Genomic_DNA"/>
</dbReference>
<dbReference type="PANTHER" id="PTHR22780">
    <property type="entry name" value="ADAPTIN, ALPHA/GAMMA/EPSILON"/>
    <property type="match status" value="1"/>
</dbReference>
<name>A0A0G4INA9_PLABS</name>
<protein>
    <recommendedName>
        <fullName evidence="9">AP-1 complex subunit gamma</fullName>
    </recommendedName>
</protein>
<proteinExistence type="inferred from homology"/>
<dbReference type="SUPFAM" id="SSF48371">
    <property type="entry name" value="ARM repeat"/>
    <property type="match status" value="1"/>
</dbReference>
<keyword evidence="7 9" id="KW-0472">Membrane</keyword>
<feature type="region of interest" description="Disordered" evidence="10">
    <location>
        <begin position="607"/>
        <end position="632"/>
    </location>
</feature>
<dbReference type="InterPro" id="IPR011989">
    <property type="entry name" value="ARM-like"/>
</dbReference>
<sequence length="809" mass="88625">MSGRLSELIRSVRACKTQAEERETIAKECATIRTLLKTADNTQRHRCVAKLLYIHMLGYPTHFGQVECLKLIASPNFPEKRIGYLGLMAMVDERHEVLMLVTNSIKQDMNNPNQYVQGLALCALGNLASPEMSRDLQAEVEKIIKSSTNVYVQKKAFLAALRGIRKVPDLLTNYLPYVKQALTDKNPSIVIAGLALASEMACAKPKLKKKFAKYVETLVKALKSLIMSGYSPDRDVAGINDPFLQVRIIRFLCLVGENNAEASEEMNDVLAQVATNTESSKNPGNAILYECVRTIMSIEAESGLRVMAINILGRFLLNRENNIRYVALNTLCQCVKQNMQAVQRHRNTIDSDVSIRNRALDLVYCLVNKSNVESLVHELISFLQLSTSEKEFRSDLTSRITEVMEAYAPSAHWHMETLIQVLEKSGNVTKLKVPYRLAMLITDNPDLRAYTIHKLFASLKNDLSQIHLVIVALWAIGEFGTHLVSQEGVAAANAQSGEPQSAPFQLHTEQGVVDRVYACINEPVAVIKQYALVTLLKLASKFSPASLAKCQSILSEYKSNINTELQARACEFDSFLAPEFASLHESVLAPMPPVVKRPVADVFASVAGNDKEDDVEEPKETPPGVKEGTTTTTAPLDLLGIGSGLAPTTATQPAVATVDLLADLFGAPSPTAATSSTFDIFSADDPKLAAQSFADLEAFNQSGVKTVFSFEPVKCPGVFRITATFTSSRDDTISQFEFKAAVPKYIRIRLNAASSTTLAPGGPPVVQQIEVNNSMPEKPLLMKIKIDGKLPGDVQFSEAGQVSNFPPGL</sequence>
<dbReference type="Pfam" id="PF02883">
    <property type="entry name" value="Alpha_adaptinC2"/>
    <property type="match status" value="1"/>
</dbReference>
<dbReference type="GO" id="GO:0016192">
    <property type="term" value="P:vesicle-mediated transport"/>
    <property type="evidence" value="ECO:0007669"/>
    <property type="project" value="InterPro"/>
</dbReference>
<dbReference type="PROSITE" id="PS50180">
    <property type="entry name" value="GAE"/>
    <property type="match status" value="1"/>
</dbReference>
<evidence type="ECO:0000256" key="5">
    <source>
        <dbReference type="ARBA" id="ARBA00022927"/>
    </source>
</evidence>